<evidence type="ECO:0000313" key="1">
    <source>
        <dbReference type="EMBL" id="KKL54935.1"/>
    </source>
</evidence>
<proteinExistence type="predicted"/>
<accession>A0A0F9FC86</accession>
<protein>
    <recommendedName>
        <fullName evidence="2">PD-(D/E)XK endonuclease-like domain-containing protein</fullName>
    </recommendedName>
</protein>
<dbReference type="InterPro" id="IPR011604">
    <property type="entry name" value="PDDEXK-like_dom_sf"/>
</dbReference>
<dbReference type="AlphaFoldDB" id="A0A0F9FC86"/>
<dbReference type="Gene3D" id="3.90.320.10">
    <property type="match status" value="1"/>
</dbReference>
<evidence type="ECO:0008006" key="2">
    <source>
        <dbReference type="Google" id="ProtNLM"/>
    </source>
</evidence>
<gene>
    <name evidence="1" type="ORF">LCGC14_2260390</name>
</gene>
<sequence>TPRTPGVAAEMIAHYIKQRKDFIKHVTVIEVEAPFAVPLDPDNPLLWYIGKVDKIVEWEGRIWGIEHKTTTSYKKNGPFKATFIDSFSPNSQIDGYLHSLHMNYGDKVKGILIDAALVHKQVHDGFKFIPILRATEQLDAWLWEARNWILRIQLEDHSLEEDEQQDTHMKAFPKNTDACQDFFTNCTYINECKGRSNPLTYVNPPEGMVVKKWEPFDLLNLDKIGMKK</sequence>
<name>A0A0F9FC86_9ZZZZ</name>
<dbReference type="EMBL" id="LAZR01031020">
    <property type="protein sequence ID" value="KKL54935.1"/>
    <property type="molecule type" value="Genomic_DNA"/>
</dbReference>
<reference evidence="1" key="1">
    <citation type="journal article" date="2015" name="Nature">
        <title>Complex archaea that bridge the gap between prokaryotes and eukaryotes.</title>
        <authorList>
            <person name="Spang A."/>
            <person name="Saw J.H."/>
            <person name="Jorgensen S.L."/>
            <person name="Zaremba-Niedzwiedzka K."/>
            <person name="Martijn J."/>
            <person name="Lind A.E."/>
            <person name="van Eijk R."/>
            <person name="Schleper C."/>
            <person name="Guy L."/>
            <person name="Ettema T.J."/>
        </authorList>
    </citation>
    <scope>NUCLEOTIDE SEQUENCE</scope>
</reference>
<comment type="caution">
    <text evidence="1">The sequence shown here is derived from an EMBL/GenBank/DDBJ whole genome shotgun (WGS) entry which is preliminary data.</text>
</comment>
<feature type="non-terminal residue" evidence="1">
    <location>
        <position position="1"/>
    </location>
</feature>
<organism evidence="1">
    <name type="scientific">marine sediment metagenome</name>
    <dbReference type="NCBI Taxonomy" id="412755"/>
    <lineage>
        <taxon>unclassified sequences</taxon>
        <taxon>metagenomes</taxon>
        <taxon>ecological metagenomes</taxon>
    </lineage>
</organism>